<feature type="domain" description="Type II CBASS E2 protein" evidence="1">
    <location>
        <begin position="22"/>
        <end position="139"/>
    </location>
</feature>
<sequence length="156" mass="18488">MASKFLQPARNRFAMKAMLLHQKKLIEQHCQFIKCRMEKNVLVCKGVISNPDFRNRYEVEIRCVYGSEPYTRILQPASIVPSPEIHMYSDHSLCLHYPQDLKWSAWTLIYKYTIPWLVEWIIYYELYLVNGGKWEGPESPVHITDDEKNIPNNINL</sequence>
<dbReference type="Pfam" id="PF26395">
    <property type="entry name" value="E2-CBASS"/>
    <property type="match status" value="1"/>
</dbReference>
<evidence type="ECO:0000313" key="3">
    <source>
        <dbReference type="Proteomes" id="UP000184368"/>
    </source>
</evidence>
<protein>
    <recommendedName>
        <fullName evidence="1">Type II CBASS E2 protein domain-containing protein</fullName>
    </recommendedName>
</protein>
<name>A0A1M5HQ50_9BACT</name>
<dbReference type="RefSeq" id="WP_073047371.1">
    <property type="nucleotide sequence ID" value="NZ_FQUO01000020.1"/>
</dbReference>
<keyword evidence="3" id="KW-1185">Reference proteome</keyword>
<organism evidence="2 3">
    <name type="scientific">Cnuella takakiae</name>
    <dbReference type="NCBI Taxonomy" id="1302690"/>
    <lineage>
        <taxon>Bacteria</taxon>
        <taxon>Pseudomonadati</taxon>
        <taxon>Bacteroidota</taxon>
        <taxon>Chitinophagia</taxon>
        <taxon>Chitinophagales</taxon>
        <taxon>Chitinophagaceae</taxon>
        <taxon>Cnuella</taxon>
    </lineage>
</organism>
<dbReference type="OrthoDB" id="4736406at2"/>
<gene>
    <name evidence="2" type="ORF">SAMN05444008_12010</name>
</gene>
<dbReference type="STRING" id="1302690.BUE76_00380"/>
<reference evidence="2 3" key="1">
    <citation type="submission" date="2016-11" db="EMBL/GenBank/DDBJ databases">
        <authorList>
            <person name="Jaros S."/>
            <person name="Januszkiewicz K."/>
            <person name="Wedrychowicz H."/>
        </authorList>
    </citation>
    <scope>NUCLEOTIDE SEQUENCE [LARGE SCALE GENOMIC DNA]</scope>
    <source>
        <strain evidence="2 3">DSM 26897</strain>
    </source>
</reference>
<accession>A0A1M5HQ50</accession>
<dbReference type="Proteomes" id="UP000184368">
    <property type="component" value="Unassembled WGS sequence"/>
</dbReference>
<dbReference type="InterPro" id="IPR058588">
    <property type="entry name" value="E2-CBASS"/>
</dbReference>
<evidence type="ECO:0000313" key="2">
    <source>
        <dbReference type="EMBL" id="SHG18060.1"/>
    </source>
</evidence>
<dbReference type="AlphaFoldDB" id="A0A1M5HQ50"/>
<dbReference type="EMBL" id="FQUO01000020">
    <property type="protein sequence ID" value="SHG18060.1"/>
    <property type="molecule type" value="Genomic_DNA"/>
</dbReference>
<proteinExistence type="predicted"/>
<evidence type="ECO:0000259" key="1">
    <source>
        <dbReference type="Pfam" id="PF26395"/>
    </source>
</evidence>